<protein>
    <submittedName>
        <fullName evidence="3">Candidate secreted effector</fullName>
    </submittedName>
</protein>
<sequence length="79" mass="8662">MPPYAAVSNSIIPSVWPLSVYPSRTRSFCASATIVAITRAAFLPYTTCYWARNKNSSCLPPFGNPVHNTSASDDLRHES</sequence>
<accession>A0A914L044</accession>
<proteinExistence type="predicted"/>
<dbReference type="WBParaSite" id="Minc3s00201g07451">
    <property type="protein sequence ID" value="Minc3s00201g07451"/>
    <property type="gene ID" value="Minc3s00201g07451"/>
</dbReference>
<dbReference type="Proteomes" id="UP000887563">
    <property type="component" value="Unplaced"/>
</dbReference>
<keyword evidence="2" id="KW-1185">Reference proteome</keyword>
<evidence type="ECO:0000256" key="1">
    <source>
        <dbReference type="SAM" id="MobiDB-lite"/>
    </source>
</evidence>
<evidence type="ECO:0000313" key="3">
    <source>
        <dbReference type="WBParaSite" id="Minc3s00201g07451"/>
    </source>
</evidence>
<organism evidence="2 3">
    <name type="scientific">Meloidogyne incognita</name>
    <name type="common">Southern root-knot nematode worm</name>
    <name type="synonym">Oxyuris incognita</name>
    <dbReference type="NCBI Taxonomy" id="6306"/>
    <lineage>
        <taxon>Eukaryota</taxon>
        <taxon>Metazoa</taxon>
        <taxon>Ecdysozoa</taxon>
        <taxon>Nematoda</taxon>
        <taxon>Chromadorea</taxon>
        <taxon>Rhabditida</taxon>
        <taxon>Tylenchina</taxon>
        <taxon>Tylenchomorpha</taxon>
        <taxon>Tylenchoidea</taxon>
        <taxon>Meloidogynidae</taxon>
        <taxon>Meloidogyninae</taxon>
        <taxon>Meloidogyne</taxon>
        <taxon>Meloidogyne incognita group</taxon>
    </lineage>
</organism>
<dbReference type="AlphaFoldDB" id="A0A914L044"/>
<feature type="region of interest" description="Disordered" evidence="1">
    <location>
        <begin position="60"/>
        <end position="79"/>
    </location>
</feature>
<reference evidence="3" key="1">
    <citation type="submission" date="2022-11" db="UniProtKB">
        <authorList>
            <consortium name="WormBaseParasite"/>
        </authorList>
    </citation>
    <scope>IDENTIFICATION</scope>
</reference>
<evidence type="ECO:0000313" key="2">
    <source>
        <dbReference type="Proteomes" id="UP000887563"/>
    </source>
</evidence>
<name>A0A914L044_MELIC</name>